<organism evidence="1 2">
    <name type="scientific">Streptomyces buecherae</name>
    <dbReference type="NCBI Taxonomy" id="2763006"/>
    <lineage>
        <taxon>Bacteria</taxon>
        <taxon>Bacillati</taxon>
        <taxon>Actinomycetota</taxon>
        <taxon>Actinomycetes</taxon>
        <taxon>Kitasatosporales</taxon>
        <taxon>Streptomycetaceae</taxon>
        <taxon>Streptomyces</taxon>
    </lineage>
</organism>
<dbReference type="SUPFAM" id="SSF46785">
    <property type="entry name" value="Winged helix' DNA-binding domain"/>
    <property type="match status" value="1"/>
</dbReference>
<evidence type="ECO:0000313" key="1">
    <source>
        <dbReference type="EMBL" id="QKW50400.1"/>
    </source>
</evidence>
<name>A0A7H8N768_9ACTN</name>
<dbReference type="Gene3D" id="1.10.10.10">
    <property type="entry name" value="Winged helix-like DNA-binding domain superfamily/Winged helix DNA-binding domain"/>
    <property type="match status" value="1"/>
</dbReference>
<dbReference type="InterPro" id="IPR036388">
    <property type="entry name" value="WH-like_DNA-bd_sf"/>
</dbReference>
<reference evidence="1 2" key="1">
    <citation type="submission" date="2020-06" db="EMBL/GenBank/DDBJ databases">
        <title>Genome mining for natural products.</title>
        <authorList>
            <person name="Zhang B."/>
            <person name="Shi J."/>
            <person name="Ge H."/>
        </authorList>
    </citation>
    <scope>NUCLEOTIDE SEQUENCE [LARGE SCALE GENOMIC DNA]</scope>
    <source>
        <strain evidence="1 2">NA00687</strain>
    </source>
</reference>
<keyword evidence="2" id="KW-1185">Reference proteome</keyword>
<evidence type="ECO:0000313" key="2">
    <source>
        <dbReference type="Proteomes" id="UP000509303"/>
    </source>
</evidence>
<sequence length="150" mass="16795">MLRTYSDEELLKQPVGYWTGVARELVVGSINDTLGTMGIRQPQWWVLNLINRSDDGLTRAELPAGLRHHVDSSVTDSVADDLTGRGWLAEGRDQRLRLTEEGSAALATLWERVPQTLARIRAGFSDAEYVQLINLLRRVVDNLDGHSDLD</sequence>
<protein>
    <submittedName>
        <fullName evidence="1">Winged helix-turn-helix transcriptional regulator</fullName>
    </submittedName>
</protein>
<dbReference type="AlphaFoldDB" id="A0A7H8N768"/>
<accession>A0A7H8N768</accession>
<dbReference type="EMBL" id="CP054929">
    <property type="protein sequence ID" value="QKW50400.1"/>
    <property type="molecule type" value="Genomic_DNA"/>
</dbReference>
<gene>
    <name evidence="1" type="ORF">HUT08_13630</name>
</gene>
<dbReference type="InterPro" id="IPR036390">
    <property type="entry name" value="WH_DNA-bd_sf"/>
</dbReference>
<dbReference type="RefSeq" id="WP_176162136.1">
    <property type="nucleotide sequence ID" value="NZ_CP054929.1"/>
</dbReference>
<proteinExistence type="predicted"/>
<dbReference type="Proteomes" id="UP000509303">
    <property type="component" value="Chromosome"/>
</dbReference>